<organism evidence="1 2">
    <name type="scientific">Paractinoplanes globisporus</name>
    <dbReference type="NCBI Taxonomy" id="113565"/>
    <lineage>
        <taxon>Bacteria</taxon>
        <taxon>Bacillati</taxon>
        <taxon>Actinomycetota</taxon>
        <taxon>Actinomycetes</taxon>
        <taxon>Micromonosporales</taxon>
        <taxon>Micromonosporaceae</taxon>
        <taxon>Paractinoplanes</taxon>
    </lineage>
</organism>
<protein>
    <submittedName>
        <fullName evidence="1">Uncharacterized protein</fullName>
    </submittedName>
</protein>
<sequence>MRYTADCPAGVTGSYSLGISVAQRTGAHVAAATGTIREPCGRRSRDMVLPAGGVPFRPGVAYAQVWACAGAGCFQVDPLVVVPIELA</sequence>
<dbReference type="RefSeq" id="WP_157297115.1">
    <property type="nucleotide sequence ID" value="NZ_JBIAZU010000006.1"/>
</dbReference>
<gene>
    <name evidence="1" type="ORF">ACFY35_35645</name>
</gene>
<evidence type="ECO:0000313" key="1">
    <source>
        <dbReference type="EMBL" id="MFF5294806.1"/>
    </source>
</evidence>
<name>A0ABW6WNC7_9ACTN</name>
<evidence type="ECO:0000313" key="2">
    <source>
        <dbReference type="Proteomes" id="UP001602245"/>
    </source>
</evidence>
<dbReference type="EMBL" id="JBIAZU010000006">
    <property type="protein sequence ID" value="MFF5294806.1"/>
    <property type="molecule type" value="Genomic_DNA"/>
</dbReference>
<proteinExistence type="predicted"/>
<comment type="caution">
    <text evidence="1">The sequence shown here is derived from an EMBL/GenBank/DDBJ whole genome shotgun (WGS) entry which is preliminary data.</text>
</comment>
<dbReference type="Proteomes" id="UP001602245">
    <property type="component" value="Unassembled WGS sequence"/>
</dbReference>
<keyword evidence="2" id="KW-1185">Reference proteome</keyword>
<accession>A0ABW6WNC7</accession>
<reference evidence="1 2" key="1">
    <citation type="submission" date="2024-10" db="EMBL/GenBank/DDBJ databases">
        <title>The Natural Products Discovery Center: Release of the First 8490 Sequenced Strains for Exploring Actinobacteria Biosynthetic Diversity.</title>
        <authorList>
            <person name="Kalkreuter E."/>
            <person name="Kautsar S.A."/>
            <person name="Yang D."/>
            <person name="Bader C.D."/>
            <person name="Teijaro C.N."/>
            <person name="Fluegel L."/>
            <person name="Davis C.M."/>
            <person name="Simpson J.R."/>
            <person name="Lauterbach L."/>
            <person name="Steele A.D."/>
            <person name="Gui C."/>
            <person name="Meng S."/>
            <person name="Li G."/>
            <person name="Viehrig K."/>
            <person name="Ye F."/>
            <person name="Su P."/>
            <person name="Kiefer A.F."/>
            <person name="Nichols A."/>
            <person name="Cepeda A.J."/>
            <person name="Yan W."/>
            <person name="Fan B."/>
            <person name="Jiang Y."/>
            <person name="Adhikari A."/>
            <person name="Zheng C.-J."/>
            <person name="Schuster L."/>
            <person name="Cowan T.M."/>
            <person name="Smanski M.J."/>
            <person name="Chevrette M.G."/>
            <person name="De Carvalho L.P.S."/>
            <person name="Shen B."/>
        </authorList>
    </citation>
    <scope>NUCLEOTIDE SEQUENCE [LARGE SCALE GENOMIC DNA]</scope>
    <source>
        <strain evidence="1 2">NPDC000087</strain>
    </source>
</reference>